<gene>
    <name evidence="1" type="ORF">SAMN04244553_1941</name>
</gene>
<dbReference type="Proteomes" id="UP000219565">
    <property type="component" value="Unassembled WGS sequence"/>
</dbReference>
<dbReference type="RefSeq" id="WP_097244682.1">
    <property type="nucleotide sequence ID" value="NZ_OBEG01000002.1"/>
</dbReference>
<dbReference type="AlphaFoldDB" id="A0A285L5Y3"/>
<protein>
    <submittedName>
        <fullName evidence="1">Uncharacterized protein</fullName>
    </submittedName>
</protein>
<dbReference type="OrthoDB" id="4552624at2"/>
<organism evidence="1 2">
    <name type="scientific">Nocardia amikacinitolerans</name>
    <dbReference type="NCBI Taxonomy" id="756689"/>
    <lineage>
        <taxon>Bacteria</taxon>
        <taxon>Bacillati</taxon>
        <taxon>Actinomycetota</taxon>
        <taxon>Actinomycetes</taxon>
        <taxon>Mycobacteriales</taxon>
        <taxon>Nocardiaceae</taxon>
        <taxon>Nocardia</taxon>
    </lineage>
</organism>
<evidence type="ECO:0000313" key="2">
    <source>
        <dbReference type="Proteomes" id="UP000219565"/>
    </source>
</evidence>
<dbReference type="EMBL" id="OBEG01000002">
    <property type="protein sequence ID" value="SNY80379.1"/>
    <property type="molecule type" value="Genomic_DNA"/>
</dbReference>
<reference evidence="1 2" key="1">
    <citation type="submission" date="2017-09" db="EMBL/GenBank/DDBJ databases">
        <authorList>
            <person name="Ehlers B."/>
            <person name="Leendertz F.H."/>
        </authorList>
    </citation>
    <scope>NUCLEOTIDE SEQUENCE [LARGE SCALE GENOMIC DNA]</scope>
    <source>
        <strain evidence="1 2">DSM 45537</strain>
    </source>
</reference>
<keyword evidence="2" id="KW-1185">Reference proteome</keyword>
<name>A0A285L5Y3_9NOCA</name>
<sequence length="108" mass="11882">MKRGFVTETHVVVYCESCGDHYTEGENEAICFDSISQAITHLDLQAAGVGWLFDGVTVVCDGCRATNYCVAHGHTFPDTWHTTVWPLGATTRSRTCDRCGVPEIEAQQ</sequence>
<evidence type="ECO:0000313" key="1">
    <source>
        <dbReference type="EMBL" id="SNY80379.1"/>
    </source>
</evidence>
<proteinExistence type="predicted"/>
<accession>A0A285L5Y3</accession>